<comment type="caution">
    <text evidence="1">The sequence shown here is derived from an EMBL/GenBank/DDBJ whole genome shotgun (WGS) entry which is preliminary data.</text>
</comment>
<evidence type="ECO:0000313" key="2">
    <source>
        <dbReference type="Proteomes" id="UP000005309"/>
    </source>
</evidence>
<dbReference type="AlphaFoldDB" id="C4V1G6"/>
<proteinExistence type="predicted"/>
<dbReference type="HOGENOM" id="CLU_3047903_0_0_9"/>
<dbReference type="EMBL" id="ACLA01000005">
    <property type="protein sequence ID" value="EEQ49292.1"/>
    <property type="molecule type" value="Genomic_DNA"/>
</dbReference>
<accession>C4V1G6</accession>
<gene>
    <name evidence="1" type="ORF">HMPREF0908_0360</name>
</gene>
<dbReference type="Proteomes" id="UP000005309">
    <property type="component" value="Unassembled WGS sequence"/>
</dbReference>
<keyword evidence="2" id="KW-1185">Reference proteome</keyword>
<sequence length="54" mass="6059">MMHFFAAALLTAALLPQEMLSAPNRREEYGIVMTDGAKQRCMRGKILPPLLRSI</sequence>
<dbReference type="STRING" id="638302.HMPREF0908_0360"/>
<evidence type="ECO:0000313" key="1">
    <source>
        <dbReference type="EMBL" id="EEQ49292.1"/>
    </source>
</evidence>
<dbReference type="RefSeq" id="WP_006690624.1">
    <property type="nucleotide sequence ID" value="NZ_GG694007.1"/>
</dbReference>
<organism evidence="1 2">
    <name type="scientific">Selenomonas flueggei ATCC 43531</name>
    <dbReference type="NCBI Taxonomy" id="638302"/>
    <lineage>
        <taxon>Bacteria</taxon>
        <taxon>Bacillati</taxon>
        <taxon>Bacillota</taxon>
        <taxon>Negativicutes</taxon>
        <taxon>Selenomonadales</taxon>
        <taxon>Selenomonadaceae</taxon>
        <taxon>Selenomonas</taxon>
    </lineage>
</organism>
<protein>
    <submittedName>
        <fullName evidence="1">Uncharacterized protein</fullName>
    </submittedName>
</protein>
<reference evidence="1 2" key="1">
    <citation type="submission" date="2009-04" db="EMBL/GenBank/DDBJ databases">
        <authorList>
            <person name="Qin X."/>
            <person name="Bachman B."/>
            <person name="Battles P."/>
            <person name="Bell A."/>
            <person name="Bess C."/>
            <person name="Bickham C."/>
            <person name="Chaboub L."/>
            <person name="Chen D."/>
            <person name="Coyle M."/>
            <person name="Deiros D.R."/>
            <person name="Dinh H."/>
            <person name="Forbes L."/>
            <person name="Fowler G."/>
            <person name="Francisco L."/>
            <person name="Fu Q."/>
            <person name="Gubbala S."/>
            <person name="Hale W."/>
            <person name="Han Y."/>
            <person name="Hemphill L."/>
            <person name="Highlander S.K."/>
            <person name="Hirani K."/>
            <person name="Hogues M."/>
            <person name="Jackson L."/>
            <person name="Jakkamsetti A."/>
            <person name="Javaid M."/>
            <person name="Jiang H."/>
            <person name="Korchina V."/>
            <person name="Kovar C."/>
            <person name="Lara F."/>
            <person name="Lee S."/>
            <person name="Mata R."/>
            <person name="Mathew T."/>
            <person name="Moen C."/>
            <person name="Morales K."/>
            <person name="Munidasa M."/>
            <person name="Nazareth L."/>
            <person name="Ngo R."/>
            <person name="Nguyen L."/>
            <person name="Okwuonu G."/>
            <person name="Ongeri F."/>
            <person name="Patil S."/>
            <person name="Petrosino J."/>
            <person name="Pham C."/>
            <person name="Pham P."/>
            <person name="Pu L.-L."/>
            <person name="Puazo M."/>
            <person name="Raj R."/>
            <person name="Reid J."/>
            <person name="Rouhana J."/>
            <person name="Saada N."/>
            <person name="Shang Y."/>
            <person name="Simmons D."/>
            <person name="Thornton R."/>
            <person name="Warren J."/>
            <person name="Weissenberger G."/>
            <person name="Zhang J."/>
            <person name="Zhang L."/>
            <person name="Zhou C."/>
            <person name="Zhu D."/>
            <person name="Muzny D."/>
            <person name="Worley K."/>
            <person name="Gibbs R."/>
        </authorList>
    </citation>
    <scope>NUCLEOTIDE SEQUENCE [LARGE SCALE GENOMIC DNA]</scope>
    <source>
        <strain evidence="1 2">ATCC 43531</strain>
    </source>
</reference>
<name>C4V1G6_9FIRM</name>